<dbReference type="PROSITE" id="PS50158">
    <property type="entry name" value="ZF_CCHC"/>
    <property type="match status" value="1"/>
</dbReference>
<organism evidence="4 5">
    <name type="scientific">Orchesella dallaii</name>
    <dbReference type="NCBI Taxonomy" id="48710"/>
    <lineage>
        <taxon>Eukaryota</taxon>
        <taxon>Metazoa</taxon>
        <taxon>Ecdysozoa</taxon>
        <taxon>Arthropoda</taxon>
        <taxon>Hexapoda</taxon>
        <taxon>Collembola</taxon>
        <taxon>Entomobryomorpha</taxon>
        <taxon>Entomobryoidea</taxon>
        <taxon>Orchesellidae</taxon>
        <taxon>Orchesellinae</taxon>
        <taxon>Orchesella</taxon>
    </lineage>
</organism>
<keyword evidence="1" id="KW-0479">Metal-binding</keyword>
<keyword evidence="1" id="KW-0863">Zinc-finger</keyword>
<dbReference type="InterPro" id="IPR001878">
    <property type="entry name" value="Znf_CCHC"/>
</dbReference>
<evidence type="ECO:0000259" key="3">
    <source>
        <dbReference type="PROSITE" id="PS50158"/>
    </source>
</evidence>
<proteinExistence type="predicted"/>
<evidence type="ECO:0000256" key="2">
    <source>
        <dbReference type="SAM" id="Coils"/>
    </source>
</evidence>
<feature type="domain" description="CCHC-type" evidence="3">
    <location>
        <begin position="101"/>
        <end position="115"/>
    </location>
</feature>
<reference evidence="4 5" key="1">
    <citation type="submission" date="2024-08" db="EMBL/GenBank/DDBJ databases">
        <authorList>
            <person name="Cucini C."/>
            <person name="Frati F."/>
        </authorList>
    </citation>
    <scope>NUCLEOTIDE SEQUENCE [LARGE SCALE GENOMIC DNA]</scope>
</reference>
<keyword evidence="2" id="KW-0175">Coiled coil</keyword>
<gene>
    <name evidence="4" type="ORF">ODALV1_LOCUS31477</name>
</gene>
<dbReference type="Proteomes" id="UP001642540">
    <property type="component" value="Unassembled WGS sequence"/>
</dbReference>
<evidence type="ECO:0000313" key="5">
    <source>
        <dbReference type="Proteomes" id="UP001642540"/>
    </source>
</evidence>
<sequence>MSVIERRGRLRMSAAEFMEYLNRQTSEMTIVVNIQSSSGARNDLVSASRSANFAIVGGSSGDVPSSDVVLRSLVEEDPLSSTANNASDSPVVAERSGVPFCMKCNRRGHQRQDCRISKEEAKRIRNTEINPIGSEKWLARQQRSNEWREKVRFYEERKERQRQVRERAAEYRNRRMRMEENHAELQFQAFEGQSLAAPQDP</sequence>
<name>A0ABP1S9U5_9HEXA</name>
<keyword evidence="5" id="KW-1185">Reference proteome</keyword>
<comment type="caution">
    <text evidence="4">The sequence shown here is derived from an EMBL/GenBank/DDBJ whole genome shotgun (WGS) entry which is preliminary data.</text>
</comment>
<keyword evidence="1" id="KW-0862">Zinc</keyword>
<protein>
    <recommendedName>
        <fullName evidence="3">CCHC-type domain-containing protein</fullName>
    </recommendedName>
</protein>
<evidence type="ECO:0000313" key="4">
    <source>
        <dbReference type="EMBL" id="CAL8148616.1"/>
    </source>
</evidence>
<dbReference type="EMBL" id="CAXLJM020000173">
    <property type="protein sequence ID" value="CAL8148616.1"/>
    <property type="molecule type" value="Genomic_DNA"/>
</dbReference>
<feature type="coiled-coil region" evidence="2">
    <location>
        <begin position="144"/>
        <end position="188"/>
    </location>
</feature>
<accession>A0ABP1S9U5</accession>
<evidence type="ECO:0000256" key="1">
    <source>
        <dbReference type="PROSITE-ProRule" id="PRU00047"/>
    </source>
</evidence>